<keyword evidence="3" id="KW-1003">Cell membrane</keyword>
<evidence type="ECO:0000313" key="10">
    <source>
        <dbReference type="Proteomes" id="UP001597267"/>
    </source>
</evidence>
<feature type="transmembrane region" description="Helical" evidence="7">
    <location>
        <begin position="188"/>
        <end position="215"/>
    </location>
</feature>
<protein>
    <submittedName>
        <fullName evidence="9">Competence type IV pilus assembly protein ComGB</fullName>
    </submittedName>
</protein>
<evidence type="ECO:0000313" key="9">
    <source>
        <dbReference type="EMBL" id="MFD1672580.1"/>
    </source>
</evidence>
<comment type="subcellular location">
    <subcellularLocation>
        <location evidence="1">Cell membrane</location>
        <topology evidence="1">Multi-pass membrane protein</topology>
    </subcellularLocation>
</comment>
<dbReference type="PANTHER" id="PTHR30012:SF0">
    <property type="entry name" value="TYPE II SECRETION SYSTEM PROTEIN F-RELATED"/>
    <property type="match status" value="1"/>
</dbReference>
<feature type="transmembrane region" description="Helical" evidence="7">
    <location>
        <begin position="114"/>
        <end position="132"/>
    </location>
</feature>
<evidence type="ECO:0000259" key="8">
    <source>
        <dbReference type="Pfam" id="PF00482"/>
    </source>
</evidence>
<feature type="domain" description="Type II secretion system protein GspF" evidence="8">
    <location>
        <begin position="19"/>
        <end position="132"/>
    </location>
</feature>
<evidence type="ECO:0000256" key="2">
    <source>
        <dbReference type="ARBA" id="ARBA00005745"/>
    </source>
</evidence>
<evidence type="ECO:0000256" key="6">
    <source>
        <dbReference type="ARBA" id="ARBA00023136"/>
    </source>
</evidence>
<dbReference type="InterPro" id="IPR003004">
    <property type="entry name" value="GspF/PilC"/>
</dbReference>
<dbReference type="InterPro" id="IPR047692">
    <property type="entry name" value="T4P_ComGB"/>
</dbReference>
<dbReference type="InterPro" id="IPR042094">
    <property type="entry name" value="T2SS_GspF_sf"/>
</dbReference>
<dbReference type="RefSeq" id="WP_125711885.1">
    <property type="nucleotide sequence ID" value="NZ_JBHTOP010000026.1"/>
</dbReference>
<gene>
    <name evidence="9" type="primary">comGB</name>
    <name evidence="9" type="ORF">ACFQ5M_10750</name>
</gene>
<keyword evidence="6 7" id="KW-0472">Membrane</keyword>
<dbReference type="InterPro" id="IPR018076">
    <property type="entry name" value="T2SS_GspF_dom"/>
</dbReference>
<evidence type="ECO:0000256" key="1">
    <source>
        <dbReference type="ARBA" id="ARBA00004651"/>
    </source>
</evidence>
<proteinExistence type="inferred from homology"/>
<organism evidence="9 10">
    <name type="scientific">Agrilactobacillus yilanensis</name>
    <dbReference type="NCBI Taxonomy" id="2485997"/>
    <lineage>
        <taxon>Bacteria</taxon>
        <taxon>Bacillati</taxon>
        <taxon>Bacillota</taxon>
        <taxon>Bacilli</taxon>
        <taxon>Lactobacillales</taxon>
        <taxon>Lactobacillaceae</taxon>
        <taxon>Agrilactobacillus</taxon>
    </lineage>
</organism>
<keyword evidence="4 7" id="KW-0812">Transmembrane</keyword>
<comment type="similarity">
    <text evidence="2">Belongs to the GSP F family.</text>
</comment>
<comment type="caution">
    <text evidence="9">The sequence shown here is derived from an EMBL/GenBank/DDBJ whole genome shotgun (WGS) entry which is preliminary data.</text>
</comment>
<feature type="transmembrane region" description="Helical" evidence="7">
    <location>
        <begin position="152"/>
        <end position="176"/>
    </location>
</feature>
<dbReference type="Pfam" id="PF00482">
    <property type="entry name" value="T2SSF"/>
    <property type="match status" value="2"/>
</dbReference>
<name>A0ABW4JBL2_9LACO</name>
<evidence type="ECO:0000256" key="4">
    <source>
        <dbReference type="ARBA" id="ARBA00022692"/>
    </source>
</evidence>
<dbReference type="Gene3D" id="1.20.81.30">
    <property type="entry name" value="Type II secretion system (T2SS), domain F"/>
    <property type="match status" value="2"/>
</dbReference>
<feature type="transmembrane region" description="Helical" evidence="7">
    <location>
        <begin position="309"/>
        <end position="330"/>
    </location>
</feature>
<dbReference type="EMBL" id="JBHTOP010000026">
    <property type="protein sequence ID" value="MFD1672580.1"/>
    <property type="molecule type" value="Genomic_DNA"/>
</dbReference>
<sequence>MKNSRTAKIKLNLNSQILFFSILAQMLENGFAIKQALKFMADFLPKEKNWICALQQRLDQGQTFAQALQYSQISQSLIDQIIIAQKHGELVTSLKQISQWLRIKNQQLTKLRNLMNYPILLVILLLGFFIVIKLKIQPQFKSFGSDYFQLPIWLSLSLSLLLILISLIAALFYLCFRRSNALVQMTLLIRLPFVGIIFRHYCSYILCSDLAIYLANGLNLSEILQSVQQLPKQSFMRQLGQSFEKELQTGQSLEKIVKRSELLPNELLTFIYRGASMQILAKEMTIYSQLLFEALLVDIHKLLLKVQPIMFIVIAVLIVLMYLQLLLPIYNMMGRI</sequence>
<dbReference type="PRINTS" id="PR00812">
    <property type="entry name" value="BCTERIALGSPF"/>
</dbReference>
<evidence type="ECO:0000256" key="3">
    <source>
        <dbReference type="ARBA" id="ARBA00022475"/>
    </source>
</evidence>
<dbReference type="Proteomes" id="UP001597267">
    <property type="component" value="Unassembled WGS sequence"/>
</dbReference>
<reference evidence="10" key="1">
    <citation type="journal article" date="2019" name="Int. J. Syst. Evol. Microbiol.">
        <title>The Global Catalogue of Microorganisms (GCM) 10K type strain sequencing project: providing services to taxonomists for standard genome sequencing and annotation.</title>
        <authorList>
            <consortium name="The Broad Institute Genomics Platform"/>
            <consortium name="The Broad Institute Genome Sequencing Center for Infectious Disease"/>
            <person name="Wu L."/>
            <person name="Ma J."/>
        </authorList>
    </citation>
    <scope>NUCLEOTIDE SEQUENCE [LARGE SCALE GENOMIC DNA]</scope>
    <source>
        <strain evidence="10">CCM 8896</strain>
    </source>
</reference>
<keyword evidence="5 7" id="KW-1133">Transmembrane helix</keyword>
<accession>A0ABW4JBL2</accession>
<evidence type="ECO:0000256" key="7">
    <source>
        <dbReference type="SAM" id="Phobius"/>
    </source>
</evidence>
<keyword evidence="10" id="KW-1185">Reference proteome</keyword>
<evidence type="ECO:0000256" key="5">
    <source>
        <dbReference type="ARBA" id="ARBA00022989"/>
    </source>
</evidence>
<dbReference type="PANTHER" id="PTHR30012">
    <property type="entry name" value="GENERAL SECRETION PATHWAY PROTEIN"/>
    <property type="match status" value="1"/>
</dbReference>
<feature type="domain" description="Type II secretion system protein GspF" evidence="8">
    <location>
        <begin position="207"/>
        <end position="328"/>
    </location>
</feature>
<dbReference type="NCBIfam" id="NF041012">
    <property type="entry name" value="T4P_ComGB"/>
    <property type="match status" value="1"/>
</dbReference>